<evidence type="ECO:0000313" key="2">
    <source>
        <dbReference type="EMBL" id="MBD7958644.1"/>
    </source>
</evidence>
<keyword evidence="1" id="KW-1133">Transmembrane helix</keyword>
<feature type="transmembrane region" description="Helical" evidence="1">
    <location>
        <begin position="110"/>
        <end position="130"/>
    </location>
</feature>
<accession>A0ABR8S595</accession>
<dbReference type="InterPro" id="IPR049713">
    <property type="entry name" value="Pr6Pr-like"/>
</dbReference>
<proteinExistence type="predicted"/>
<keyword evidence="3" id="KW-1185">Reference proteome</keyword>
<feature type="transmembrane region" description="Helical" evidence="1">
    <location>
        <begin position="182"/>
        <end position="201"/>
    </location>
</feature>
<sequence length="225" mass="24280">MIRTIGSHRAVLGIGIVRISAAAFVVVLLLHTFAGRIAVGDDNPFDYFGYFTNQTSLLAALVLVATGSLSLRNQPAPQWLVNARGIVTAYLVVVAVIYNGLVPGTGTAPAWVSAVLHMVFPMFVLLDWVLIGDRAALQWRTLWIVLPYPLAWLGVVLIRGATDGWVPYGFLLPERGVLSLTGYSTALLLTLLAAGAVVWVSSRSRGIFLRRSLSDSLDAGSHPER</sequence>
<feature type="transmembrane region" description="Helical" evidence="1">
    <location>
        <begin position="12"/>
        <end position="35"/>
    </location>
</feature>
<protein>
    <submittedName>
        <fullName evidence="2">Pr6Pr family membrane protein</fullName>
    </submittedName>
</protein>
<keyword evidence="1" id="KW-0472">Membrane</keyword>
<reference evidence="2 3" key="1">
    <citation type="submission" date="2020-08" db="EMBL/GenBank/DDBJ databases">
        <title>A Genomic Blueprint of the Chicken Gut Microbiome.</title>
        <authorList>
            <person name="Gilroy R."/>
            <person name="Ravi A."/>
            <person name="Getino M."/>
            <person name="Pursley I."/>
            <person name="Horton D.L."/>
            <person name="Alikhan N.-F."/>
            <person name="Baker D."/>
            <person name="Gharbi K."/>
            <person name="Hall N."/>
            <person name="Watson M."/>
            <person name="Adriaenssens E.M."/>
            <person name="Foster-Nyarko E."/>
            <person name="Jarju S."/>
            <person name="Secka A."/>
            <person name="Antonio M."/>
            <person name="Oren A."/>
            <person name="Chaudhuri R."/>
            <person name="La Ragione R.M."/>
            <person name="Hildebrand F."/>
            <person name="Pallen M.J."/>
        </authorList>
    </citation>
    <scope>NUCLEOTIDE SEQUENCE [LARGE SCALE GENOMIC DNA]</scope>
    <source>
        <strain evidence="2 3">Sa4CUA7</strain>
    </source>
</reference>
<feature type="transmembrane region" description="Helical" evidence="1">
    <location>
        <begin position="79"/>
        <end position="98"/>
    </location>
</feature>
<evidence type="ECO:0000313" key="3">
    <source>
        <dbReference type="Proteomes" id="UP000648352"/>
    </source>
</evidence>
<gene>
    <name evidence="2" type="ORF">H9651_13445</name>
</gene>
<dbReference type="RefSeq" id="WP_191719841.1">
    <property type="nucleotide sequence ID" value="NZ_JACSQP010000010.1"/>
</dbReference>
<name>A0ABR8S595_9MICO</name>
<comment type="caution">
    <text evidence="2">The sequence shown here is derived from an EMBL/GenBank/DDBJ whole genome shotgun (WGS) entry which is preliminary data.</text>
</comment>
<organism evidence="2 3">
    <name type="scientific">Microbacterium pullorum</name>
    <dbReference type="NCBI Taxonomy" id="2762236"/>
    <lineage>
        <taxon>Bacteria</taxon>
        <taxon>Bacillati</taxon>
        <taxon>Actinomycetota</taxon>
        <taxon>Actinomycetes</taxon>
        <taxon>Micrococcales</taxon>
        <taxon>Microbacteriaceae</taxon>
        <taxon>Microbacterium</taxon>
    </lineage>
</organism>
<feature type="transmembrane region" description="Helical" evidence="1">
    <location>
        <begin position="47"/>
        <end position="67"/>
    </location>
</feature>
<evidence type="ECO:0000256" key="1">
    <source>
        <dbReference type="SAM" id="Phobius"/>
    </source>
</evidence>
<keyword evidence="1" id="KW-0812">Transmembrane</keyword>
<dbReference type="EMBL" id="JACSQP010000010">
    <property type="protein sequence ID" value="MBD7958644.1"/>
    <property type="molecule type" value="Genomic_DNA"/>
</dbReference>
<feature type="transmembrane region" description="Helical" evidence="1">
    <location>
        <begin position="142"/>
        <end position="162"/>
    </location>
</feature>
<dbReference type="Proteomes" id="UP000648352">
    <property type="component" value="Unassembled WGS sequence"/>
</dbReference>
<dbReference type="NCBIfam" id="NF038065">
    <property type="entry name" value="Pr6Pr"/>
    <property type="match status" value="1"/>
</dbReference>